<dbReference type="AlphaFoldDB" id="A0A087PKH6"/>
<accession>A0A087PKH6</accession>
<dbReference type="EMBL" id="LVHD01000018">
    <property type="protein sequence ID" value="OAG75989.1"/>
    <property type="molecule type" value="Genomic_DNA"/>
</dbReference>
<dbReference type="STRING" id="178901.AmDm5_1881"/>
<sequence length="56" mass="6182">MFLTEKEMEHIAKRTADIVLAELRRSIHRSPDGNLTVEVVRIDTLPATLKGGASHG</sequence>
<evidence type="ECO:0000313" key="2">
    <source>
        <dbReference type="Proteomes" id="UP000077349"/>
    </source>
</evidence>
<name>A0A087PKH6_9PROT</name>
<dbReference type="PATRIC" id="fig|178901.10.peg.1825"/>
<dbReference type="Proteomes" id="UP000077349">
    <property type="component" value="Unassembled WGS sequence"/>
</dbReference>
<organism evidence="1 2">
    <name type="scientific">Acetobacter malorum</name>
    <dbReference type="NCBI Taxonomy" id="178901"/>
    <lineage>
        <taxon>Bacteria</taxon>
        <taxon>Pseudomonadati</taxon>
        <taxon>Pseudomonadota</taxon>
        <taxon>Alphaproteobacteria</taxon>
        <taxon>Acetobacterales</taxon>
        <taxon>Acetobacteraceae</taxon>
        <taxon>Acetobacter</taxon>
    </lineage>
</organism>
<evidence type="ECO:0000313" key="1">
    <source>
        <dbReference type="EMBL" id="OAG75989.1"/>
    </source>
</evidence>
<gene>
    <name evidence="1" type="ORF">Amal_01759</name>
</gene>
<protein>
    <submittedName>
        <fullName evidence="1">Uncharacterized protein</fullName>
    </submittedName>
</protein>
<comment type="caution">
    <text evidence="1">The sequence shown here is derived from an EMBL/GenBank/DDBJ whole genome shotgun (WGS) entry which is preliminary data.</text>
</comment>
<reference evidence="1 2" key="1">
    <citation type="submission" date="2016-03" db="EMBL/GenBank/DDBJ databases">
        <title>Draft genome sequence of Acetobacter malorum CECT 7742, a strain isolated from strawberry vinegar.</title>
        <authorList>
            <person name="Sainz F."/>
            <person name="Mas A."/>
            <person name="Torija M.J."/>
        </authorList>
    </citation>
    <scope>NUCLEOTIDE SEQUENCE [LARGE SCALE GENOMIC DNA]</scope>
    <source>
        <strain evidence="1 2">CECT 7742</strain>
    </source>
</reference>
<proteinExistence type="predicted"/>